<dbReference type="AlphaFoldDB" id="A0A418BB64"/>
<evidence type="ECO:0000256" key="6">
    <source>
        <dbReference type="ARBA" id="ARBA00023295"/>
    </source>
</evidence>
<organism evidence="11 12">
    <name type="scientific">Aphanomyces invadans</name>
    <dbReference type="NCBI Taxonomy" id="157072"/>
    <lineage>
        <taxon>Eukaryota</taxon>
        <taxon>Sar</taxon>
        <taxon>Stramenopiles</taxon>
        <taxon>Oomycota</taxon>
        <taxon>Saprolegniomycetes</taxon>
        <taxon>Saprolegniales</taxon>
        <taxon>Verrucalvaceae</taxon>
        <taxon>Aphanomyces</taxon>
    </lineage>
</organism>
<keyword evidence="6" id="KW-0326">Glycosidase</keyword>
<keyword evidence="12" id="KW-1185">Reference proteome</keyword>
<dbReference type="PROSITE" id="PS00878">
    <property type="entry name" value="ODR_DC_2_1"/>
    <property type="match status" value="1"/>
</dbReference>
<dbReference type="GO" id="GO:0006596">
    <property type="term" value="P:polyamine biosynthetic process"/>
    <property type="evidence" value="ECO:0007669"/>
    <property type="project" value="InterPro"/>
</dbReference>
<dbReference type="InterPro" id="IPR029066">
    <property type="entry name" value="PLP-binding_barrel"/>
</dbReference>
<evidence type="ECO:0000256" key="2">
    <source>
        <dbReference type="ARBA" id="ARBA00005641"/>
    </source>
</evidence>
<evidence type="ECO:0000256" key="1">
    <source>
        <dbReference type="ARBA" id="ARBA00001933"/>
    </source>
</evidence>
<dbReference type="Pfam" id="PF02784">
    <property type="entry name" value="Orn_Arg_deC_N"/>
    <property type="match status" value="1"/>
</dbReference>
<feature type="transmembrane region" description="Helical" evidence="7">
    <location>
        <begin position="20"/>
        <end position="39"/>
    </location>
</feature>
<comment type="caution">
    <text evidence="11">The sequence shown here is derived from an EMBL/GenBank/DDBJ whole genome shotgun (WGS) entry which is preliminary data.</text>
</comment>
<keyword evidence="7" id="KW-0812">Transmembrane</keyword>
<evidence type="ECO:0000256" key="5">
    <source>
        <dbReference type="ARBA" id="ARBA00023239"/>
    </source>
</evidence>
<evidence type="ECO:0000259" key="10">
    <source>
        <dbReference type="Pfam" id="PF02784"/>
    </source>
</evidence>
<keyword evidence="5" id="KW-0456">Lyase</keyword>
<feature type="domain" description="Orn/DAP/Arg decarboxylase 2 N-terminal" evidence="10">
    <location>
        <begin position="474"/>
        <end position="555"/>
    </location>
</feature>
<dbReference type="InterPro" id="IPR022644">
    <property type="entry name" value="De-COase2_N"/>
</dbReference>
<evidence type="ECO:0008006" key="13">
    <source>
        <dbReference type="Google" id="ProtNLM"/>
    </source>
</evidence>
<evidence type="ECO:0000256" key="7">
    <source>
        <dbReference type="SAM" id="Phobius"/>
    </source>
</evidence>
<dbReference type="PROSITE" id="PS51257">
    <property type="entry name" value="PROKAR_LIPOPROTEIN"/>
    <property type="match status" value="1"/>
</dbReference>
<dbReference type="Pfam" id="PF00278">
    <property type="entry name" value="Orn_DAP_Arg_deC"/>
    <property type="match status" value="1"/>
</dbReference>
<reference evidence="11 12" key="1">
    <citation type="submission" date="2018-08" db="EMBL/GenBank/DDBJ databases">
        <title>Aphanomyces genome sequencing and annotation.</title>
        <authorList>
            <person name="Minardi D."/>
            <person name="Oidtmann B."/>
            <person name="Van Der Giezen M."/>
            <person name="Studholme D.J."/>
        </authorList>
    </citation>
    <scope>NUCLEOTIDE SEQUENCE [LARGE SCALE GENOMIC DNA]</scope>
    <source>
        <strain evidence="11 12">NJM0002</strain>
    </source>
</reference>
<dbReference type="PANTHER" id="PTHR43727:SF2">
    <property type="entry name" value="GROUP IV DECARBOXYLASE"/>
    <property type="match status" value="1"/>
</dbReference>
<dbReference type="SUPFAM" id="SSF51419">
    <property type="entry name" value="PLP-binding barrel"/>
    <property type="match status" value="1"/>
</dbReference>
<evidence type="ECO:0000256" key="3">
    <source>
        <dbReference type="ARBA" id="ARBA00022801"/>
    </source>
</evidence>
<accession>A0A418BB64</accession>
<dbReference type="GO" id="GO:0008836">
    <property type="term" value="F:diaminopimelate decarboxylase activity"/>
    <property type="evidence" value="ECO:0007669"/>
    <property type="project" value="TreeGrafter"/>
</dbReference>
<dbReference type="Gene3D" id="2.40.37.10">
    <property type="entry name" value="Lyase, Ornithine Decarboxylase, Chain A, domain 1"/>
    <property type="match status" value="1"/>
</dbReference>
<dbReference type="InterPro" id="IPR017853">
    <property type="entry name" value="GH"/>
</dbReference>
<dbReference type="InterPro" id="IPR001547">
    <property type="entry name" value="Glyco_hydro_5"/>
</dbReference>
<keyword evidence="7" id="KW-1133">Transmembrane helix</keyword>
<dbReference type="Gene3D" id="3.20.20.80">
    <property type="entry name" value="Glycosidases"/>
    <property type="match status" value="1"/>
</dbReference>
<dbReference type="PRINTS" id="PR01182">
    <property type="entry name" value="ORNDCRBXLASE"/>
</dbReference>
<evidence type="ECO:0000256" key="4">
    <source>
        <dbReference type="ARBA" id="ARBA00022898"/>
    </source>
</evidence>
<dbReference type="Proteomes" id="UP000285060">
    <property type="component" value="Unassembled WGS sequence"/>
</dbReference>
<dbReference type="GO" id="GO:0004553">
    <property type="term" value="F:hydrolase activity, hydrolyzing O-glycosyl compounds"/>
    <property type="evidence" value="ECO:0007669"/>
    <property type="project" value="InterPro"/>
</dbReference>
<comment type="similarity">
    <text evidence="2">Belongs to the glycosyl hydrolase 5 (cellulase A) family.</text>
</comment>
<evidence type="ECO:0000313" key="12">
    <source>
        <dbReference type="Proteomes" id="UP000285060"/>
    </source>
</evidence>
<sequence length="703" mass="78052">MKPEPEAKVRQSVVILRRLVWFLLPLGAVIGACVVLSISQRPLPPNFHMTYAITQGRSKVQGVNLAGWLVADFDVTPTSEIFKGVPANVSAAGEFSLADWYTSQKKKAEMVAKFTTHRDTWITEDDIKAIAAAKLNAVRVPIGYWIQEKVSESISSADATKLAPLYSIFAPGAVNYLDKLVKVWAMNHNISVLVDISAALLGQNGKPSAAAIPASLKKQYGDMSFDLRPTKASFNATKDLVKFIVSRYKDDDGFLGVGILNEPEKKGEEVTYREIAGIYRELYPWVRNITKRAVLTTQSFGDMQHKGSSELITDNDHTMMTFSIWPEEPAVVVNHWQEWHKVMVADAAFKDGDAGLNSLKDDITGWTGSPLFIGSWNAAKYGNGSVPAGEQAAQTKKVLDVMSQAAKGWVYSNWKHDGSQKQWGWSLKDLLAQGIYSFSRKEGLNRLEQLADTYGTPLQVYDEQMIRDNARHLLTTFRAQFPSFTQFYAVKALPNPAILKVLYQEGCGFDCSSTAELHICKTLGVPGDRIIYTSNYTSKQDLAVAYDMGVIINLDGMPALITCMSIEITSYGNVIFLTPCRRYYGLDASMAHLMRPGMYGAYHHITVPARELDHSPWIKANIVGDLCENNDWSYDLCRDARVAGRDEGVSRFGKDRDIPDAKVGDLFVIYDTGAHSHSMCFQYNGKLRSPEVLLAADGTPRLM</sequence>
<dbReference type="VEuPathDB" id="FungiDB:H310_04535"/>
<dbReference type="InterPro" id="IPR002433">
    <property type="entry name" value="Orn_de-COase"/>
</dbReference>
<dbReference type="EMBL" id="QUSY01000001">
    <property type="protein sequence ID" value="RHY35494.1"/>
    <property type="molecule type" value="Genomic_DNA"/>
</dbReference>
<dbReference type="PANTHER" id="PTHR43727">
    <property type="entry name" value="DIAMINOPIMELATE DECARBOXYLASE"/>
    <property type="match status" value="1"/>
</dbReference>
<keyword evidence="4" id="KW-0663">Pyridoxal phosphate</keyword>
<feature type="domain" description="Orn/DAP/Arg decarboxylase 2 C-terminal" evidence="9">
    <location>
        <begin position="581"/>
        <end position="673"/>
    </location>
</feature>
<dbReference type="InterPro" id="IPR022643">
    <property type="entry name" value="De-COase2_C"/>
</dbReference>
<keyword evidence="3" id="KW-0378">Hydrolase</keyword>
<dbReference type="Pfam" id="PF00150">
    <property type="entry name" value="Cellulase"/>
    <property type="match status" value="1"/>
</dbReference>
<gene>
    <name evidence="11" type="ORF">DYB32_000035</name>
</gene>
<name>A0A418BB64_9STRA</name>
<dbReference type="InterPro" id="IPR009006">
    <property type="entry name" value="Ala_racemase/Decarboxylase_C"/>
</dbReference>
<dbReference type="Gene3D" id="3.20.20.10">
    <property type="entry name" value="Alanine racemase"/>
    <property type="match status" value="1"/>
</dbReference>
<evidence type="ECO:0000259" key="8">
    <source>
        <dbReference type="Pfam" id="PF00150"/>
    </source>
</evidence>
<dbReference type="VEuPathDB" id="FungiDB:H310_04536"/>
<dbReference type="InterPro" id="IPR022653">
    <property type="entry name" value="De-COase2_pyr-phos_BS"/>
</dbReference>
<evidence type="ECO:0000259" key="9">
    <source>
        <dbReference type="Pfam" id="PF00278"/>
    </source>
</evidence>
<dbReference type="GO" id="GO:0009089">
    <property type="term" value="P:lysine biosynthetic process via diaminopimelate"/>
    <property type="evidence" value="ECO:0007669"/>
    <property type="project" value="TreeGrafter"/>
</dbReference>
<evidence type="ECO:0000313" key="11">
    <source>
        <dbReference type="EMBL" id="RHY35494.1"/>
    </source>
</evidence>
<dbReference type="GO" id="GO:0000272">
    <property type="term" value="P:polysaccharide catabolic process"/>
    <property type="evidence" value="ECO:0007669"/>
    <property type="project" value="InterPro"/>
</dbReference>
<protein>
    <recommendedName>
        <fullName evidence="13">Orn/DAP/Arg decarboxylase 2 N-terminal domain-containing protein</fullName>
    </recommendedName>
</protein>
<keyword evidence="7" id="KW-0472">Membrane</keyword>
<dbReference type="SUPFAM" id="SSF50621">
    <property type="entry name" value="Alanine racemase C-terminal domain-like"/>
    <property type="match status" value="1"/>
</dbReference>
<comment type="cofactor">
    <cofactor evidence="1">
        <name>pyridoxal 5'-phosphate</name>
        <dbReference type="ChEBI" id="CHEBI:597326"/>
    </cofactor>
</comment>
<dbReference type="SUPFAM" id="SSF51445">
    <property type="entry name" value="(Trans)glycosidases"/>
    <property type="match status" value="1"/>
</dbReference>
<proteinExistence type="inferred from homology"/>
<feature type="domain" description="Glycoside hydrolase family 5" evidence="8">
    <location>
        <begin position="112"/>
        <end position="415"/>
    </location>
</feature>